<dbReference type="Proteomes" id="UP000006287">
    <property type="component" value="Segment"/>
</dbReference>
<name>J9PUG2_9CAUD</name>
<protein>
    <submittedName>
        <fullName evidence="1">Uncharacterized protein</fullName>
    </submittedName>
</protein>
<dbReference type="GeneID" id="13828030"/>
<evidence type="ECO:0000313" key="1">
    <source>
        <dbReference type="EMBL" id="AEZ50246.1"/>
    </source>
</evidence>
<keyword evidence="2" id="KW-1185">Reference proteome</keyword>
<proteinExistence type="predicted"/>
<gene>
    <name evidence="1" type="ORF">BPS13_0067</name>
</gene>
<organism evidence="1 2">
    <name type="scientific">Bacillus phage BPS13</name>
    <dbReference type="NCBI Taxonomy" id="1136731"/>
    <lineage>
        <taxon>Viruses</taxon>
        <taxon>Duplodnaviria</taxon>
        <taxon>Heunggongvirae</taxon>
        <taxon>Uroviricota</taxon>
        <taxon>Caudoviricetes</taxon>
        <taxon>Herelleviridae</taxon>
        <taxon>Bastillevirinae</taxon>
        <taxon>Wphvirus</taxon>
        <taxon>Wphvirus BPS13</taxon>
    </lineage>
</organism>
<accession>J9PUG2</accession>
<dbReference type="EMBL" id="JN654439">
    <property type="protein sequence ID" value="AEZ50246.1"/>
    <property type="molecule type" value="Genomic_DNA"/>
</dbReference>
<dbReference type="RefSeq" id="YP_006907626.1">
    <property type="nucleotide sequence ID" value="NC_018857.1"/>
</dbReference>
<reference evidence="1 2" key="1">
    <citation type="journal article" date="2012" name="FEMS Microbiol. Lett.">
        <title>Characterization of an endolysin, LysBPS13, from a Bacillus cereus bacteriophage.</title>
        <authorList>
            <person name="Park J."/>
            <person name="Yun J."/>
            <person name="Lim J.A."/>
            <person name="Kang D.H."/>
            <person name="Ryu S."/>
        </authorList>
    </citation>
    <scope>NUCLEOTIDE SEQUENCE [LARGE SCALE GENOMIC DNA]</scope>
</reference>
<dbReference type="KEGG" id="vg:13828030"/>
<evidence type="ECO:0000313" key="2">
    <source>
        <dbReference type="Proteomes" id="UP000006287"/>
    </source>
</evidence>
<sequence>MTNIFKTRKVFESECVHNKGTDKDETVTVKLTKNSRKVKFTHYYANDRNPPVKVKLKHDKVQGLTEELERIIKDEPTIFHREFTNKEDYVCVTNTNCSKGGILAFQVYSNYQGLEVVHMNRNDVVNLISHLKELMSIMK</sequence>